<protein>
    <submittedName>
        <fullName evidence="3">Protein MSO1</fullName>
    </submittedName>
</protein>
<organism evidence="3 4">
    <name type="scientific">Nakaseomyces bracarensis</name>
    <dbReference type="NCBI Taxonomy" id="273131"/>
    <lineage>
        <taxon>Eukaryota</taxon>
        <taxon>Fungi</taxon>
        <taxon>Dikarya</taxon>
        <taxon>Ascomycota</taxon>
        <taxon>Saccharomycotina</taxon>
        <taxon>Saccharomycetes</taxon>
        <taxon>Saccharomycetales</taxon>
        <taxon>Saccharomycetaceae</taxon>
        <taxon>Nakaseomyces</taxon>
    </lineage>
</organism>
<evidence type="ECO:0000313" key="4">
    <source>
        <dbReference type="Proteomes" id="UP001623330"/>
    </source>
</evidence>
<feature type="region of interest" description="Disordered" evidence="1">
    <location>
        <begin position="17"/>
        <end position="39"/>
    </location>
</feature>
<evidence type="ECO:0000313" key="3">
    <source>
        <dbReference type="EMBL" id="KAL3231376.1"/>
    </source>
</evidence>
<proteinExistence type="predicted"/>
<gene>
    <name evidence="3" type="ORF">RNJ44_00411</name>
</gene>
<sequence length="197" mass="21821">MSEQGSSNIWSKFRTSTKSLSNSLSQLSIKPETDGSTPTTTVVHKSLVKFYKHQEPFQGFPGWLGHKEDLPDQQKILKKQQKGPGMAEQLTSKFDHIRSSSNEKNVLRPESGGRPTTGQLFHSIYDKPASTNDLSSMNAPARAPLRTRSTWASNADTEAAQPSGNEPQRSKSNAGINGTDMMRARLLRRNTRPLNNV</sequence>
<comment type="caution">
    <text evidence="3">The sequence shown here is derived from an EMBL/GenBank/DDBJ whole genome shotgun (WGS) entry which is preliminary data.</text>
</comment>
<accession>A0ABR4NSL4</accession>
<feature type="region of interest" description="Disordered" evidence="1">
    <location>
        <begin position="77"/>
        <end position="197"/>
    </location>
</feature>
<feature type="domain" description="Mso1 N-terminal" evidence="2">
    <location>
        <begin position="23"/>
        <end position="64"/>
    </location>
</feature>
<keyword evidence="4" id="KW-1185">Reference proteome</keyword>
<dbReference type="EMBL" id="JBEVYD010000007">
    <property type="protein sequence ID" value="KAL3231376.1"/>
    <property type="molecule type" value="Genomic_DNA"/>
</dbReference>
<reference evidence="3 4" key="1">
    <citation type="submission" date="2024-05" db="EMBL/GenBank/DDBJ databases">
        <title>Long read based assembly of the Candida bracarensis genome reveals expanded adhesin content.</title>
        <authorList>
            <person name="Marcet-Houben M."/>
            <person name="Ksiezopolska E."/>
            <person name="Gabaldon T."/>
        </authorList>
    </citation>
    <scope>NUCLEOTIDE SEQUENCE [LARGE SCALE GENOMIC DNA]</scope>
    <source>
        <strain evidence="3 4">CBM6</strain>
    </source>
</reference>
<dbReference type="Proteomes" id="UP001623330">
    <property type="component" value="Unassembled WGS sequence"/>
</dbReference>
<feature type="compositionally biased region" description="Polar residues" evidence="1">
    <location>
        <begin position="129"/>
        <end position="138"/>
    </location>
</feature>
<evidence type="ECO:0000256" key="1">
    <source>
        <dbReference type="SAM" id="MobiDB-lite"/>
    </source>
</evidence>
<feature type="compositionally biased region" description="Polar residues" evidence="1">
    <location>
        <begin position="147"/>
        <end position="176"/>
    </location>
</feature>
<dbReference type="InterPro" id="IPR028095">
    <property type="entry name" value="Mso1_N_dom"/>
</dbReference>
<dbReference type="Pfam" id="PF14475">
    <property type="entry name" value="Mso1_Sec1_bdg"/>
    <property type="match status" value="1"/>
</dbReference>
<evidence type="ECO:0000259" key="2">
    <source>
        <dbReference type="Pfam" id="PF14475"/>
    </source>
</evidence>
<name>A0ABR4NSL4_9SACH</name>